<dbReference type="Gene3D" id="3.40.50.2300">
    <property type="match status" value="2"/>
</dbReference>
<dbReference type="InterPro" id="IPR028082">
    <property type="entry name" value="Peripla_BP_I"/>
</dbReference>
<dbReference type="PANTHER" id="PTHR30146:SF109">
    <property type="entry name" value="HTH-TYPE TRANSCRIPTIONAL REGULATOR GALS"/>
    <property type="match status" value="1"/>
</dbReference>
<dbReference type="PANTHER" id="PTHR30146">
    <property type="entry name" value="LACI-RELATED TRANSCRIPTIONAL REPRESSOR"/>
    <property type="match status" value="1"/>
</dbReference>
<dbReference type="GO" id="GO:0003677">
    <property type="term" value="F:DNA binding"/>
    <property type="evidence" value="ECO:0007669"/>
    <property type="project" value="UniProtKB-KW"/>
</dbReference>
<dbReference type="Proteomes" id="UP001174210">
    <property type="component" value="Unassembled WGS sequence"/>
</dbReference>
<dbReference type="EMBL" id="JAROCB010000005">
    <property type="protein sequence ID" value="MDN4599108.1"/>
    <property type="molecule type" value="Genomic_DNA"/>
</dbReference>
<name>A0ABT8J1Z8_9MICO</name>
<keyword evidence="1" id="KW-0805">Transcription regulation</keyword>
<sequence>MADRVTIADVAAKAGLSKSAVSLILNDRPGTRLSPETAERVRRIAEELNYRPNPAARTLFFGKAPMIGFVSDDVTLTRYASAMIRGLLDVAEDREHTVLIAETGHHPERLGGVLDAMVDRRAAGLVFGSMAARQVELPPLPDDIPVVMLNATTTTDYPVVLPDERAAGAAMAQLLIDAGHRRIGLIGRISPEILPPEESVTILDRFAGIDGVLAENDIELVADLHERHWEPEAGYRMARELIEDGLGITGLICLNDNLAFGVYQAFQEAGVRIPDDVSIVSFDDDVLASILRPALSTARIPYEQMGRKAMELALAGDTTPARHLIPMPVVQRQSVKAVAPRA</sequence>
<dbReference type="InterPro" id="IPR010982">
    <property type="entry name" value="Lambda_DNA-bd_dom_sf"/>
</dbReference>
<keyword evidence="6" id="KW-1185">Reference proteome</keyword>
<dbReference type="Gene3D" id="1.10.260.40">
    <property type="entry name" value="lambda repressor-like DNA-binding domains"/>
    <property type="match status" value="1"/>
</dbReference>
<dbReference type="InterPro" id="IPR000843">
    <property type="entry name" value="HTH_LacI"/>
</dbReference>
<dbReference type="CDD" id="cd01392">
    <property type="entry name" value="HTH_LacI"/>
    <property type="match status" value="1"/>
</dbReference>
<dbReference type="SMART" id="SM00354">
    <property type="entry name" value="HTH_LACI"/>
    <property type="match status" value="1"/>
</dbReference>
<gene>
    <name evidence="5" type="ORF">P5G59_18300</name>
</gene>
<proteinExistence type="predicted"/>
<evidence type="ECO:0000259" key="4">
    <source>
        <dbReference type="PROSITE" id="PS50932"/>
    </source>
</evidence>
<evidence type="ECO:0000313" key="5">
    <source>
        <dbReference type="EMBL" id="MDN4599108.1"/>
    </source>
</evidence>
<dbReference type="InterPro" id="IPR046335">
    <property type="entry name" value="LacI/GalR-like_sensor"/>
</dbReference>
<evidence type="ECO:0000256" key="3">
    <source>
        <dbReference type="ARBA" id="ARBA00023163"/>
    </source>
</evidence>
<dbReference type="Pfam" id="PF13377">
    <property type="entry name" value="Peripla_BP_3"/>
    <property type="match status" value="1"/>
</dbReference>
<dbReference type="SUPFAM" id="SSF47413">
    <property type="entry name" value="lambda repressor-like DNA-binding domains"/>
    <property type="match status" value="1"/>
</dbReference>
<evidence type="ECO:0000256" key="2">
    <source>
        <dbReference type="ARBA" id="ARBA00023125"/>
    </source>
</evidence>
<feature type="domain" description="HTH lacI-type" evidence="4">
    <location>
        <begin position="5"/>
        <end position="61"/>
    </location>
</feature>
<dbReference type="CDD" id="cd06288">
    <property type="entry name" value="PBP1_sucrose_transcription_regulator"/>
    <property type="match status" value="1"/>
</dbReference>
<evidence type="ECO:0000256" key="1">
    <source>
        <dbReference type="ARBA" id="ARBA00023015"/>
    </source>
</evidence>
<evidence type="ECO:0000313" key="6">
    <source>
        <dbReference type="Proteomes" id="UP001174210"/>
    </source>
</evidence>
<dbReference type="PROSITE" id="PS50932">
    <property type="entry name" value="HTH_LACI_2"/>
    <property type="match status" value="1"/>
</dbReference>
<dbReference type="RefSeq" id="WP_301220452.1">
    <property type="nucleotide sequence ID" value="NZ_JAROCB010000005.1"/>
</dbReference>
<keyword evidence="3" id="KW-0804">Transcription</keyword>
<organism evidence="5 6">
    <name type="scientific">Leifsonia virtsii</name>
    <dbReference type="NCBI Taxonomy" id="3035915"/>
    <lineage>
        <taxon>Bacteria</taxon>
        <taxon>Bacillati</taxon>
        <taxon>Actinomycetota</taxon>
        <taxon>Actinomycetes</taxon>
        <taxon>Micrococcales</taxon>
        <taxon>Microbacteriaceae</taxon>
        <taxon>Leifsonia</taxon>
    </lineage>
</organism>
<reference evidence="5" key="1">
    <citation type="submission" date="2023-03" db="EMBL/GenBank/DDBJ databases">
        <title>MT1 and MT2 Draft Genomes of Novel Species.</title>
        <authorList>
            <person name="Venkateswaran K."/>
        </authorList>
    </citation>
    <scope>NUCLEOTIDE SEQUENCE</scope>
    <source>
        <strain evidence="5">F6_8S_P_1A</strain>
    </source>
</reference>
<accession>A0ABT8J1Z8</accession>
<comment type="caution">
    <text evidence="5">The sequence shown here is derived from an EMBL/GenBank/DDBJ whole genome shotgun (WGS) entry which is preliminary data.</text>
</comment>
<keyword evidence="2 5" id="KW-0238">DNA-binding</keyword>
<dbReference type="SUPFAM" id="SSF53822">
    <property type="entry name" value="Periplasmic binding protein-like I"/>
    <property type="match status" value="1"/>
</dbReference>
<dbReference type="Pfam" id="PF00356">
    <property type="entry name" value="LacI"/>
    <property type="match status" value="1"/>
</dbReference>
<protein>
    <submittedName>
        <fullName evidence="5">LacI family DNA-binding transcriptional regulator</fullName>
    </submittedName>
</protein>